<evidence type="ECO:0000313" key="1">
    <source>
        <dbReference type="EMBL" id="MDW9252223.1"/>
    </source>
</evidence>
<protein>
    <submittedName>
        <fullName evidence="1">Uncharacterized protein</fullName>
    </submittedName>
</protein>
<name>A0AAW9CSY8_BURTH</name>
<accession>A0AAW9CSY8</accession>
<sequence>MFGVAGGRPGRLWRSRRLVPHAAHLTPPREERSGRGFASLSCGAAYHR</sequence>
<gene>
    <name evidence="1" type="ORF">C7S16_4320</name>
</gene>
<organism evidence="1 2">
    <name type="scientific">Burkholderia thailandensis</name>
    <dbReference type="NCBI Taxonomy" id="57975"/>
    <lineage>
        <taxon>Bacteria</taxon>
        <taxon>Pseudomonadati</taxon>
        <taxon>Pseudomonadota</taxon>
        <taxon>Betaproteobacteria</taxon>
        <taxon>Burkholderiales</taxon>
        <taxon>Burkholderiaceae</taxon>
        <taxon>Burkholderia</taxon>
        <taxon>pseudomallei group</taxon>
    </lineage>
</organism>
<comment type="caution">
    <text evidence="1">The sequence shown here is derived from an EMBL/GenBank/DDBJ whole genome shotgun (WGS) entry which is preliminary data.</text>
</comment>
<evidence type="ECO:0000313" key="2">
    <source>
        <dbReference type="Proteomes" id="UP001272137"/>
    </source>
</evidence>
<proteinExistence type="predicted"/>
<dbReference type="Proteomes" id="UP001272137">
    <property type="component" value="Unassembled WGS sequence"/>
</dbReference>
<dbReference type="AlphaFoldDB" id="A0AAW9CSY8"/>
<reference evidence="1" key="1">
    <citation type="submission" date="2018-08" db="EMBL/GenBank/DDBJ databases">
        <title>Identification of Burkholderia cepacia strains that express a Burkholderia pseudomallei-like capsular polysaccharide.</title>
        <authorList>
            <person name="Burtnick M.N."/>
            <person name="Vongsouvath M."/>
            <person name="Newton P."/>
            <person name="Wuthiekanun V."/>
            <person name="Limmathurotsakul D."/>
            <person name="Brett P.J."/>
            <person name="Chantratita N."/>
            <person name="Dance D.A."/>
        </authorList>
    </citation>
    <scope>NUCLEOTIDE SEQUENCE</scope>
    <source>
        <strain evidence="1">SBXCC001</strain>
    </source>
</reference>
<dbReference type="EMBL" id="QXCT01000001">
    <property type="protein sequence ID" value="MDW9252223.1"/>
    <property type="molecule type" value="Genomic_DNA"/>
</dbReference>